<accession>A0ABP1FZB0</accession>
<proteinExistence type="inferred from homology"/>
<dbReference type="Gene3D" id="1.20.970.10">
    <property type="entry name" value="Transferase, Pyrimidine Nucleoside Phosphorylase, Chain C"/>
    <property type="match status" value="1"/>
</dbReference>
<feature type="region of interest" description="Disordered" evidence="3">
    <location>
        <begin position="172"/>
        <end position="267"/>
    </location>
</feature>
<dbReference type="NCBIfam" id="TIGR01245">
    <property type="entry name" value="trpD"/>
    <property type="match status" value="1"/>
</dbReference>
<dbReference type="SUPFAM" id="SSF47648">
    <property type="entry name" value="Nucleoside phosphorylase/phosphoribosyltransferase N-terminal domain"/>
    <property type="match status" value="1"/>
</dbReference>
<dbReference type="InterPro" id="IPR036320">
    <property type="entry name" value="Glycosyl_Trfase_fam3_N_dom_sf"/>
</dbReference>
<feature type="domain" description="Glycosyl transferase family 3 N-terminal" evidence="5">
    <location>
        <begin position="438"/>
        <end position="499"/>
    </location>
</feature>
<keyword evidence="2" id="KW-0808">Transferase</keyword>
<evidence type="ECO:0000313" key="7">
    <source>
        <dbReference type="EMBL" id="CAL5223528.1"/>
    </source>
</evidence>
<dbReference type="InterPro" id="IPR035902">
    <property type="entry name" value="Nuc_phospho_transferase"/>
</dbReference>
<dbReference type="InterPro" id="IPR005940">
    <property type="entry name" value="Anthranilate_Pribosyl_Tfrase"/>
</dbReference>
<comment type="caution">
    <text evidence="7">The sequence shown here is derived from an EMBL/GenBank/DDBJ whole genome shotgun (WGS) entry which is preliminary data.</text>
</comment>
<dbReference type="InterPro" id="IPR031336">
    <property type="entry name" value="CDC73_C"/>
</dbReference>
<keyword evidence="1" id="KW-0328">Glycosyltransferase</keyword>
<dbReference type="Gene3D" id="3.40.1030.10">
    <property type="entry name" value="Nucleoside phosphorylase/phosphoribosyltransferase catalytic domain"/>
    <property type="match status" value="1"/>
</dbReference>
<feature type="compositionally biased region" description="Basic and acidic residues" evidence="3">
    <location>
        <begin position="172"/>
        <end position="188"/>
    </location>
</feature>
<dbReference type="InterPro" id="IPR038103">
    <property type="entry name" value="CDC73_C_sf"/>
</dbReference>
<feature type="domain" description="Glycosyl transferase family 3" evidence="4">
    <location>
        <begin position="507"/>
        <end position="756"/>
    </location>
</feature>
<dbReference type="PANTHER" id="PTHR43285:SF2">
    <property type="entry name" value="ANTHRANILATE PHOSPHORIBOSYLTRANSFERASE"/>
    <property type="match status" value="1"/>
</dbReference>
<dbReference type="Pfam" id="PF00591">
    <property type="entry name" value="Glycos_transf_3"/>
    <property type="match status" value="1"/>
</dbReference>
<reference evidence="7 8" key="1">
    <citation type="submission" date="2024-06" db="EMBL/GenBank/DDBJ databases">
        <authorList>
            <person name="Kraege A."/>
            <person name="Thomma B."/>
        </authorList>
    </citation>
    <scope>NUCLEOTIDE SEQUENCE [LARGE SCALE GENOMIC DNA]</scope>
</reference>
<evidence type="ECO:0000259" key="4">
    <source>
        <dbReference type="Pfam" id="PF00591"/>
    </source>
</evidence>
<dbReference type="SUPFAM" id="SSF52418">
    <property type="entry name" value="Nucleoside phosphorylase/phosphoribosyltransferase catalytic domain"/>
    <property type="match status" value="1"/>
</dbReference>
<evidence type="ECO:0000256" key="1">
    <source>
        <dbReference type="ARBA" id="ARBA00022676"/>
    </source>
</evidence>
<evidence type="ECO:0000313" key="8">
    <source>
        <dbReference type="Proteomes" id="UP001497392"/>
    </source>
</evidence>
<feature type="compositionally biased region" description="Low complexity" evidence="3">
    <location>
        <begin position="191"/>
        <end position="200"/>
    </location>
</feature>
<dbReference type="Proteomes" id="UP001497392">
    <property type="component" value="Unassembled WGS sequence"/>
</dbReference>
<organism evidence="7 8">
    <name type="scientific">Coccomyxa viridis</name>
    <dbReference type="NCBI Taxonomy" id="1274662"/>
    <lineage>
        <taxon>Eukaryota</taxon>
        <taxon>Viridiplantae</taxon>
        <taxon>Chlorophyta</taxon>
        <taxon>core chlorophytes</taxon>
        <taxon>Trebouxiophyceae</taxon>
        <taxon>Trebouxiophyceae incertae sedis</taxon>
        <taxon>Coccomyxaceae</taxon>
        <taxon>Coccomyxa</taxon>
    </lineage>
</organism>
<feature type="compositionally biased region" description="Low complexity" evidence="3">
    <location>
        <begin position="220"/>
        <end position="256"/>
    </location>
</feature>
<protein>
    <submittedName>
        <fullName evidence="7">G6060 protein</fullName>
    </submittedName>
</protein>
<evidence type="ECO:0000256" key="2">
    <source>
        <dbReference type="ARBA" id="ARBA00022679"/>
    </source>
</evidence>
<dbReference type="InterPro" id="IPR000312">
    <property type="entry name" value="Glycosyl_Trfase_fam3"/>
</dbReference>
<gene>
    <name evidence="7" type="primary">g6060</name>
    <name evidence="7" type="ORF">VP750_LOCUS5187</name>
</gene>
<dbReference type="EMBL" id="CAXHTA020000008">
    <property type="protein sequence ID" value="CAL5223528.1"/>
    <property type="molecule type" value="Genomic_DNA"/>
</dbReference>
<name>A0ABP1FZB0_9CHLO</name>
<evidence type="ECO:0000256" key="3">
    <source>
        <dbReference type="SAM" id="MobiDB-lite"/>
    </source>
</evidence>
<sequence length="770" mass="82669">MAVDPIFCVQDAWQDGKLVLSEDDKEYHFRSGVSLPKNFKTVLKDHEGTGDYIDVRTLVLVLRHKDLPHGQFRAESKGSNISYPDRRDLEAFLAGRKDTTKCLPAGVDITFPPAKRLRTEDGSIAAAEESSALAEILERERRLRDRNTQLLVPGKSFKRVLDFLEHAQKRMNEKERAAKGDSRKESHSSHKGGSSSAAAPSKRREENGHAVPPPPPPGAPASSSAKPPRPSSQHHASSSASASRPPHSSSRHGTSSQKGRDKKDVRGMMPIIIVPAAATANINMANAKDFLENGVYRQPSEDGAPKQTAEKFMRKMGRKEPGVPYLVTSKAPDKRSEEWRRVVAVFVTGQTWQFKGWPHEHIDKGNMAHALSKMLGVYVGLKGELVPENVKQWNVLKLEVPKNDRHKDRPLVAEIYAALDKFLASHHFVAPPRTADIKQILETLLGGNDLSEQQTQAAMEALVDGAVDTQMAAFLVLLRAKGETAEEVAGLAKAMRARCVHVPTAGDVLDIVGTGGDGIGSVNISTGATVIAAAAGAKVAKHGNRSVSSLCGSADVLEALGVAVDIGPEGVARCIQECGVGFMFAPRYHPAMKAVVPVRKSLKVRTAFNILGPLLNPAGAAYGLIGVYSPAISHLMATTLQRLGAKRALVVHSHGLDELTPMGDAELLEVTPQGTRSYRLDPLDLGIKRCEVKDLAGGDAALNASILEDVFGGAQNAVADALNLNAGVALAACEVAGSPEEGVAMAQEAQRNGKAAQVLKHWKELSWSCQ</sequence>
<dbReference type="InterPro" id="IPR017459">
    <property type="entry name" value="Glycosyl_Trfase_fam3_N_dom"/>
</dbReference>
<dbReference type="PANTHER" id="PTHR43285">
    <property type="entry name" value="ANTHRANILATE PHOSPHORIBOSYLTRANSFERASE"/>
    <property type="match status" value="1"/>
</dbReference>
<dbReference type="Gene3D" id="3.40.50.11990">
    <property type="entry name" value="RNA polymerase II accessory factor, Cdc73 C-terminal domain"/>
    <property type="match status" value="1"/>
</dbReference>
<feature type="domain" description="Cell division control protein 73 C-terminal" evidence="6">
    <location>
        <begin position="269"/>
        <end position="422"/>
    </location>
</feature>
<evidence type="ECO:0000259" key="6">
    <source>
        <dbReference type="Pfam" id="PF05179"/>
    </source>
</evidence>
<dbReference type="Pfam" id="PF05179">
    <property type="entry name" value="CDC73_C"/>
    <property type="match status" value="1"/>
</dbReference>
<dbReference type="Pfam" id="PF02885">
    <property type="entry name" value="Glycos_trans_3N"/>
    <property type="match status" value="1"/>
</dbReference>
<evidence type="ECO:0000259" key="5">
    <source>
        <dbReference type="Pfam" id="PF02885"/>
    </source>
</evidence>
<dbReference type="HAMAP" id="MF_00211">
    <property type="entry name" value="TrpD"/>
    <property type="match status" value="1"/>
</dbReference>
<keyword evidence="8" id="KW-1185">Reference proteome</keyword>